<name>A0A1E5GU20_9ENTE</name>
<dbReference type="EMBL" id="MIJY01000013">
    <property type="protein sequence ID" value="OEG16157.1"/>
    <property type="molecule type" value="Genomic_DNA"/>
</dbReference>
<feature type="region of interest" description="Disordered" evidence="1">
    <location>
        <begin position="76"/>
        <end position="95"/>
    </location>
</feature>
<proteinExistence type="predicted"/>
<organism evidence="2 3">
    <name type="scientific">Enterococcus termitis</name>
    <dbReference type="NCBI Taxonomy" id="332950"/>
    <lineage>
        <taxon>Bacteria</taxon>
        <taxon>Bacillati</taxon>
        <taxon>Bacillota</taxon>
        <taxon>Bacilli</taxon>
        <taxon>Lactobacillales</taxon>
        <taxon>Enterococcaceae</taxon>
        <taxon>Enterococcus</taxon>
    </lineage>
</organism>
<dbReference type="OrthoDB" id="9930488at2"/>
<keyword evidence="3" id="KW-1185">Reference proteome</keyword>
<accession>A0A1E5GU20</accession>
<comment type="caution">
    <text evidence="2">The sequence shown here is derived from an EMBL/GenBank/DDBJ whole genome shotgun (WGS) entry which is preliminary data.</text>
</comment>
<evidence type="ECO:0000313" key="3">
    <source>
        <dbReference type="Proteomes" id="UP000095094"/>
    </source>
</evidence>
<sequence>MDQREEKAARRKLLLYHLYMEDEGFPGAAEMVRKIGKQIKDPKGTKIEVIYPDGNIITYYGLPTVQKRCRIGSNTLPKLLHSGEPDRKGRRYRYA</sequence>
<reference evidence="3" key="1">
    <citation type="submission" date="2016-09" db="EMBL/GenBank/DDBJ databases">
        <authorList>
            <person name="Gulvik C.A."/>
        </authorList>
    </citation>
    <scope>NUCLEOTIDE SEQUENCE [LARGE SCALE GENOMIC DNA]</scope>
    <source>
        <strain evidence="3">LMG 8895</strain>
    </source>
</reference>
<protein>
    <submittedName>
        <fullName evidence="2">Uncharacterized protein</fullName>
    </submittedName>
</protein>
<dbReference type="RefSeq" id="WP_069663366.1">
    <property type="nucleotide sequence ID" value="NZ_JBHUJJ010000001.1"/>
</dbReference>
<dbReference type="AlphaFoldDB" id="A0A1E5GU20"/>
<evidence type="ECO:0000313" key="2">
    <source>
        <dbReference type="EMBL" id="OEG16157.1"/>
    </source>
</evidence>
<dbReference type="Proteomes" id="UP000095094">
    <property type="component" value="Unassembled WGS sequence"/>
</dbReference>
<evidence type="ECO:0000256" key="1">
    <source>
        <dbReference type="SAM" id="MobiDB-lite"/>
    </source>
</evidence>
<gene>
    <name evidence="2" type="ORF">BCR25_18350</name>
</gene>